<dbReference type="InterPro" id="IPR025932">
    <property type="entry name" value="Trypano_VSG_B_N_dom"/>
</dbReference>
<organism evidence="13">
    <name type="scientific">Trypanosoma brucei</name>
    <dbReference type="NCBI Taxonomy" id="5691"/>
    <lineage>
        <taxon>Eukaryota</taxon>
        <taxon>Discoba</taxon>
        <taxon>Euglenozoa</taxon>
        <taxon>Kinetoplastea</taxon>
        <taxon>Metakinetoplastina</taxon>
        <taxon>Trypanosomatida</taxon>
        <taxon>Trypanosomatidae</taxon>
        <taxon>Trypanosoma</taxon>
    </lineage>
</organism>
<dbReference type="Pfam" id="PF10659">
    <property type="entry name" value="Trypan_glycop_C"/>
    <property type="match status" value="1"/>
</dbReference>
<name>A0A1J0RA31_9TRYP</name>
<evidence type="ECO:0000256" key="5">
    <source>
        <dbReference type="ARBA" id="ARBA00022729"/>
    </source>
</evidence>
<dbReference type="Pfam" id="PF13206">
    <property type="entry name" value="VSG_B"/>
    <property type="match status" value="1"/>
</dbReference>
<keyword evidence="3" id="KW-1003">Cell membrane</keyword>
<feature type="region of interest" description="Disordered" evidence="9">
    <location>
        <begin position="371"/>
        <end position="453"/>
    </location>
</feature>
<evidence type="ECO:0000256" key="10">
    <source>
        <dbReference type="SAM" id="SignalP"/>
    </source>
</evidence>
<keyword evidence="8" id="KW-0449">Lipoprotein</keyword>
<comment type="subcellular location">
    <subcellularLocation>
        <location evidence="2">Cell membrane</location>
        <topology evidence="2">Lipid-anchor</topology>
        <topology evidence="2">GPI-anchor</topology>
    </subcellularLocation>
</comment>
<proteinExistence type="predicted"/>
<evidence type="ECO:0000256" key="7">
    <source>
        <dbReference type="ARBA" id="ARBA00023180"/>
    </source>
</evidence>
<evidence type="ECO:0000259" key="11">
    <source>
        <dbReference type="Pfam" id="PF10659"/>
    </source>
</evidence>
<accession>A0A1J0RA31</accession>
<reference evidence="13" key="1">
    <citation type="submission" date="2016-08" db="EMBL/GenBank/DDBJ databases">
        <title>VSG repertoire of Trypanosoma brucei EATRO 1125.</title>
        <authorList>
            <person name="Cross G.A."/>
        </authorList>
    </citation>
    <scope>NUCLEOTIDE SEQUENCE</scope>
    <source>
        <strain evidence="13">EATRO 1125</strain>
    </source>
</reference>
<protein>
    <submittedName>
        <fullName evidence="13">Variant surface glycoprotein 1125.4254</fullName>
    </submittedName>
</protein>
<feature type="domain" description="Trypanosome variant surface glycoprotein B-type N-terminal" evidence="12">
    <location>
        <begin position="9"/>
        <end position="347"/>
    </location>
</feature>
<feature type="domain" description="Trypanosome variant surface glycoprotein C-terminal" evidence="11">
    <location>
        <begin position="387"/>
        <end position="487"/>
    </location>
</feature>
<keyword evidence="6" id="KW-0472">Membrane</keyword>
<evidence type="ECO:0000256" key="6">
    <source>
        <dbReference type="ARBA" id="ARBA00023136"/>
    </source>
</evidence>
<dbReference type="Gene3D" id="4.10.110.20">
    <property type="entry name" value="Variant surface glycoprotein MITAT 1.2, VSG 221, C-terminal domain"/>
    <property type="match status" value="1"/>
</dbReference>
<evidence type="ECO:0000256" key="4">
    <source>
        <dbReference type="ARBA" id="ARBA00022622"/>
    </source>
</evidence>
<dbReference type="VEuPathDB" id="TriTrypDB:Tb927.11.17770"/>
<evidence type="ECO:0000256" key="1">
    <source>
        <dbReference type="ARBA" id="ARBA00002523"/>
    </source>
</evidence>
<feature type="compositionally biased region" description="Basic and acidic residues" evidence="9">
    <location>
        <begin position="377"/>
        <end position="420"/>
    </location>
</feature>
<feature type="compositionally biased region" description="Basic and acidic residues" evidence="9">
    <location>
        <begin position="437"/>
        <end position="453"/>
    </location>
</feature>
<evidence type="ECO:0000259" key="12">
    <source>
        <dbReference type="Pfam" id="PF13206"/>
    </source>
</evidence>
<evidence type="ECO:0000256" key="8">
    <source>
        <dbReference type="ARBA" id="ARBA00023288"/>
    </source>
</evidence>
<evidence type="ECO:0000313" key="13">
    <source>
        <dbReference type="EMBL" id="APD74781.1"/>
    </source>
</evidence>
<keyword evidence="7" id="KW-0325">Glycoprotein</keyword>
<keyword evidence="4" id="KW-0336">GPI-anchor</keyword>
<comment type="function">
    <text evidence="1">VSG forms a coat on the surface of the parasite. The trypanosome evades the immune response of the host by expressing a series of antigenically distinct VSGs from an estimated 1000 VSG genes.</text>
</comment>
<evidence type="ECO:0000256" key="2">
    <source>
        <dbReference type="ARBA" id="ARBA00004609"/>
    </source>
</evidence>
<dbReference type="VEuPathDB" id="TriTrypDB:Tb1125.Tb11.v5.0129"/>
<feature type="signal peptide" evidence="10">
    <location>
        <begin position="1"/>
        <end position="21"/>
    </location>
</feature>
<dbReference type="VEuPathDB" id="TriTrypDB:Tb427_000432200"/>
<dbReference type="GO" id="GO:0005886">
    <property type="term" value="C:plasma membrane"/>
    <property type="evidence" value="ECO:0007669"/>
    <property type="project" value="UniProtKB-SubCell"/>
</dbReference>
<evidence type="ECO:0000256" key="9">
    <source>
        <dbReference type="SAM" id="MobiDB-lite"/>
    </source>
</evidence>
<dbReference type="InterPro" id="IPR019609">
    <property type="entry name" value="Variant_surf_glycoprt_trypan_C"/>
</dbReference>
<evidence type="ECO:0000256" key="3">
    <source>
        <dbReference type="ARBA" id="ARBA00022475"/>
    </source>
</evidence>
<dbReference type="EMBL" id="KX700825">
    <property type="protein sequence ID" value="APD74781.1"/>
    <property type="molecule type" value="Genomic_DNA"/>
</dbReference>
<keyword evidence="5 10" id="KW-0732">Signal</keyword>
<sequence length="488" mass="51786">MASSIVVMLAIIARLAYRASGTANEAVPAYHTLCTIVNIARGEPTTPEDTEGAAISQEITLLTELNITVADDDFYNQEFKDDPQNKITEANWVKHRAAWHAAKEQIAGNKLEAHGLKITRPLNSHARQTAAVVINRSLEMALERREDYKPLKKTGVEEALLTALYGPTKALSQKAGETFGASGANACSAPGSGTAVPGMSLASDLVCMCGSNSGSNKAEECLGTQGGQDCQYNDQSGAHTCFPQLLAGFPAAGKAKVSAAAIQAAIGAFITGLKDKGGSTQANHLILGAKNSATCNGGANAGCIKYKADGGGEMTIPWLTKLQEAADILKTAKVQKAQNMAALTEIRQLRSIAIQEYLKALKGDQSQLQKIAGDQAADPKKKEPDSNKHQSEDDCKDPCKWDETAAEKDKRCSLDTKKAAEQATQATGTGEGAAGEQKTDSKCSEKKKQEDCKDGCKWEDNKCKDSFILVNKQFALSVVSTALVALLF</sequence>
<dbReference type="AlphaFoldDB" id="A0A1J0RA31"/>
<dbReference type="GO" id="GO:0098552">
    <property type="term" value="C:side of membrane"/>
    <property type="evidence" value="ECO:0007669"/>
    <property type="project" value="UniProtKB-KW"/>
</dbReference>
<feature type="chain" id="PRO_5013198667" evidence="10">
    <location>
        <begin position="22"/>
        <end position="488"/>
    </location>
</feature>